<evidence type="ECO:0000313" key="1">
    <source>
        <dbReference type="EMBL" id="CEP16278.1"/>
    </source>
</evidence>
<sequence>MTIPNQSKEHDTPTAVPFASQLIQKYLWPGTSFDIIIQSVRTLDFDRIYVRLDSPTAFDPLVIFIVALAEMWKAHRRFLFGAVTLTTDSLFASFQRALTTMQTKDNLLPSAG</sequence>
<reference evidence="1 2" key="1">
    <citation type="submission" date="2014-09" db="EMBL/GenBank/DDBJ databases">
        <authorList>
            <person name="Ellenberger Sabrina"/>
        </authorList>
    </citation>
    <scope>NUCLEOTIDE SEQUENCE [LARGE SCALE GENOMIC DNA]</scope>
    <source>
        <strain evidence="1 2">CBS 412.66</strain>
    </source>
</reference>
<evidence type="ECO:0000313" key="2">
    <source>
        <dbReference type="Proteomes" id="UP000054107"/>
    </source>
</evidence>
<dbReference type="EMBL" id="LN733047">
    <property type="protein sequence ID" value="CEP16278.1"/>
    <property type="molecule type" value="Genomic_DNA"/>
</dbReference>
<dbReference type="AlphaFoldDB" id="A0A0B7NLN6"/>
<organism evidence="1 2">
    <name type="scientific">Parasitella parasitica</name>
    <dbReference type="NCBI Taxonomy" id="35722"/>
    <lineage>
        <taxon>Eukaryota</taxon>
        <taxon>Fungi</taxon>
        <taxon>Fungi incertae sedis</taxon>
        <taxon>Mucoromycota</taxon>
        <taxon>Mucoromycotina</taxon>
        <taxon>Mucoromycetes</taxon>
        <taxon>Mucorales</taxon>
        <taxon>Mucorineae</taxon>
        <taxon>Mucoraceae</taxon>
        <taxon>Parasitella</taxon>
    </lineage>
</organism>
<keyword evidence="2" id="KW-1185">Reference proteome</keyword>
<gene>
    <name evidence="1" type="primary">PARPA_10534.1 scaffold 41154</name>
</gene>
<protein>
    <submittedName>
        <fullName evidence="1">Uncharacterized protein</fullName>
    </submittedName>
</protein>
<dbReference type="Proteomes" id="UP000054107">
    <property type="component" value="Unassembled WGS sequence"/>
</dbReference>
<name>A0A0B7NLN6_9FUNG</name>
<proteinExistence type="predicted"/>
<dbReference type="OrthoDB" id="2273311at2759"/>
<accession>A0A0B7NLN6</accession>